<gene>
    <name evidence="3" type="ORF">FCM35_KLT02665</name>
</gene>
<sequence length="207" mass="24605">MSNQRKILKLSRIEVEPNYADRTWQIIEHGINQIFNHNDRELSMEELYRAAYNMVLHRFGEMQYNGLVVTVTRHLEEMRKSIESAEGSFLDELNRKWTDYTESMQKIRDILMYMDRSYVPTHHKTPIKEVGLNLWRDHIIHSAKIQTLLVDSLLEEIHRERMGEVINHGLMRNVIKMLTELGVYQEVLESINAFEDVIINSFKYLAL</sequence>
<comment type="caution">
    <text evidence="3">The sequence shown here is derived from an EMBL/GenBank/DDBJ whole genome shotgun (WGS) entry which is preliminary data.</text>
</comment>
<dbReference type="AlphaFoldDB" id="A0A833VS88"/>
<keyword evidence="4" id="KW-1185">Reference proteome</keyword>
<protein>
    <recommendedName>
        <fullName evidence="2">Cullin N-terminal domain-containing protein</fullName>
    </recommendedName>
</protein>
<evidence type="ECO:0000259" key="2">
    <source>
        <dbReference type="Pfam" id="PF00888"/>
    </source>
</evidence>
<feature type="domain" description="Cullin N-terminal" evidence="2">
    <location>
        <begin position="24"/>
        <end position="190"/>
    </location>
</feature>
<dbReference type="Proteomes" id="UP000623129">
    <property type="component" value="Unassembled WGS sequence"/>
</dbReference>
<dbReference type="InterPro" id="IPR001373">
    <property type="entry name" value="Cullin_N"/>
</dbReference>
<dbReference type="EMBL" id="SWLB01000011">
    <property type="protein sequence ID" value="KAF3333088.1"/>
    <property type="molecule type" value="Genomic_DNA"/>
</dbReference>
<dbReference type="SUPFAM" id="SSF74788">
    <property type="entry name" value="Cullin repeat-like"/>
    <property type="match status" value="1"/>
</dbReference>
<organism evidence="3 4">
    <name type="scientific">Carex littledalei</name>
    <dbReference type="NCBI Taxonomy" id="544730"/>
    <lineage>
        <taxon>Eukaryota</taxon>
        <taxon>Viridiplantae</taxon>
        <taxon>Streptophyta</taxon>
        <taxon>Embryophyta</taxon>
        <taxon>Tracheophyta</taxon>
        <taxon>Spermatophyta</taxon>
        <taxon>Magnoliopsida</taxon>
        <taxon>Liliopsida</taxon>
        <taxon>Poales</taxon>
        <taxon>Cyperaceae</taxon>
        <taxon>Cyperoideae</taxon>
        <taxon>Cariceae</taxon>
        <taxon>Carex</taxon>
        <taxon>Carex subgen. Euthyceras</taxon>
    </lineage>
</organism>
<dbReference type="OrthoDB" id="27073at2759"/>
<comment type="similarity">
    <text evidence="1">Belongs to the cullin family.</text>
</comment>
<name>A0A833VS88_9POAL</name>
<evidence type="ECO:0000313" key="3">
    <source>
        <dbReference type="EMBL" id="KAF3333088.1"/>
    </source>
</evidence>
<evidence type="ECO:0000256" key="1">
    <source>
        <dbReference type="ARBA" id="ARBA00006019"/>
    </source>
</evidence>
<dbReference type="FunFam" id="1.20.1310.10:FF:000006">
    <property type="entry name" value="Cullin 3"/>
    <property type="match status" value="1"/>
</dbReference>
<dbReference type="Pfam" id="PF00888">
    <property type="entry name" value="Cullin"/>
    <property type="match status" value="1"/>
</dbReference>
<dbReference type="PANTHER" id="PTHR11932">
    <property type="entry name" value="CULLIN"/>
    <property type="match status" value="1"/>
</dbReference>
<dbReference type="GO" id="GO:0006511">
    <property type="term" value="P:ubiquitin-dependent protein catabolic process"/>
    <property type="evidence" value="ECO:0007669"/>
    <property type="project" value="InterPro"/>
</dbReference>
<evidence type="ECO:0000313" key="4">
    <source>
        <dbReference type="Proteomes" id="UP000623129"/>
    </source>
</evidence>
<dbReference type="InterPro" id="IPR016159">
    <property type="entry name" value="Cullin_repeat-like_dom_sf"/>
</dbReference>
<dbReference type="InterPro" id="IPR045093">
    <property type="entry name" value="Cullin"/>
</dbReference>
<reference evidence="3" key="1">
    <citation type="submission" date="2020-01" db="EMBL/GenBank/DDBJ databases">
        <title>Genome sequence of Kobresia littledalei, the first chromosome-level genome in the family Cyperaceae.</title>
        <authorList>
            <person name="Qu G."/>
        </authorList>
    </citation>
    <scope>NUCLEOTIDE SEQUENCE</scope>
    <source>
        <strain evidence="3">C.B.Clarke</strain>
        <tissue evidence="3">Leaf</tissue>
    </source>
</reference>
<dbReference type="Gene3D" id="1.20.1310.10">
    <property type="entry name" value="Cullin Repeats"/>
    <property type="match status" value="2"/>
</dbReference>
<accession>A0A833VS88</accession>
<dbReference type="GO" id="GO:0031625">
    <property type="term" value="F:ubiquitin protein ligase binding"/>
    <property type="evidence" value="ECO:0007669"/>
    <property type="project" value="InterPro"/>
</dbReference>
<proteinExistence type="inferred from homology"/>